<feature type="region of interest" description="Disordered" evidence="1">
    <location>
        <begin position="351"/>
        <end position="388"/>
    </location>
</feature>
<sequence length="623" mass="69438">MSDSPALVDSYVQRTPSLTASDETDSDRMSLRTESRERSLPRLPAEDQKPPRHRPPPVDHRRSNRLSHFLLASPFFVILQQPRLLARLLGQIEWSDFNALTCTCRRLRWSVFSRPELKAVILSHYVPGYRYCLRNSDMDRYRDIRITLRDLNYFMVSQGVPLHQYPMHALSLLSAFMPTFEQEEVTQKYMAATLAHSRFVLILQSLIHSAVLPPTPDSEGSRLSLGVLQAGVRELVFPAPLSYFGGKDALQTRSASRGGRSSSRSSGRTSRSVGSLLSLTKAVKARSQPVSEGKNRLSLFGGNPRAPLPPPAEEPAAMRFYSGGWRRAFRTAGYASEDDFEPALNRPHRRFASDGVSSSDSSLSSPSPVRSSSTSEPSSIIQASRSPHDIQLATSRSRAPILRVFVPCAELSEASMRACEDQLADAGLWDHLSTGDIVCNLGYVPEQDHDQADWLIFNGYSLVLFQPPAPPPLHNPLTLPSPLYYAHILPLSMNPTYTLALPAPAYPPQMTLVYMTTSVPSVRSPTGRMPVKKYMWLAVLRAQLRPGLGEGWQAQWVLEGEGTKEGKQTLLDAISGKEGIERDWEVVREKCHGGRIWLKLLTPGEPHTRMAETLVHSPRTQSR</sequence>
<evidence type="ECO:0000313" key="3">
    <source>
        <dbReference type="Proteomes" id="UP000076761"/>
    </source>
</evidence>
<dbReference type="InParanoid" id="A0A165Q868"/>
<evidence type="ECO:0000313" key="2">
    <source>
        <dbReference type="EMBL" id="KZT22059.1"/>
    </source>
</evidence>
<feature type="compositionally biased region" description="Basic and acidic residues" evidence="1">
    <location>
        <begin position="26"/>
        <end position="61"/>
    </location>
</feature>
<feature type="region of interest" description="Disordered" evidence="1">
    <location>
        <begin position="252"/>
        <end position="315"/>
    </location>
</feature>
<dbReference type="EMBL" id="KV425600">
    <property type="protein sequence ID" value="KZT22059.1"/>
    <property type="molecule type" value="Genomic_DNA"/>
</dbReference>
<feature type="compositionally biased region" description="Low complexity" evidence="1">
    <location>
        <begin position="252"/>
        <end position="280"/>
    </location>
</feature>
<name>A0A165Q868_9AGAM</name>
<dbReference type="AlphaFoldDB" id="A0A165Q868"/>
<evidence type="ECO:0000256" key="1">
    <source>
        <dbReference type="SAM" id="MobiDB-lite"/>
    </source>
</evidence>
<feature type="compositionally biased region" description="Low complexity" evidence="1">
    <location>
        <begin position="357"/>
        <end position="379"/>
    </location>
</feature>
<evidence type="ECO:0008006" key="4">
    <source>
        <dbReference type="Google" id="ProtNLM"/>
    </source>
</evidence>
<protein>
    <recommendedName>
        <fullName evidence="4">F-box domain-containing protein</fullName>
    </recommendedName>
</protein>
<dbReference type="OrthoDB" id="3269821at2759"/>
<gene>
    <name evidence="2" type="ORF">NEOLEDRAFT_1244205</name>
</gene>
<feature type="region of interest" description="Disordered" evidence="1">
    <location>
        <begin position="1"/>
        <end position="61"/>
    </location>
</feature>
<accession>A0A165Q868</accession>
<dbReference type="Proteomes" id="UP000076761">
    <property type="component" value="Unassembled WGS sequence"/>
</dbReference>
<keyword evidence="3" id="KW-1185">Reference proteome</keyword>
<proteinExistence type="predicted"/>
<feature type="compositionally biased region" description="Polar residues" evidence="1">
    <location>
        <begin position="12"/>
        <end position="21"/>
    </location>
</feature>
<reference evidence="2 3" key="1">
    <citation type="journal article" date="2016" name="Mol. Biol. Evol.">
        <title>Comparative Genomics of Early-Diverging Mushroom-Forming Fungi Provides Insights into the Origins of Lignocellulose Decay Capabilities.</title>
        <authorList>
            <person name="Nagy L.G."/>
            <person name="Riley R."/>
            <person name="Tritt A."/>
            <person name="Adam C."/>
            <person name="Daum C."/>
            <person name="Floudas D."/>
            <person name="Sun H."/>
            <person name="Yadav J.S."/>
            <person name="Pangilinan J."/>
            <person name="Larsson K.H."/>
            <person name="Matsuura K."/>
            <person name="Barry K."/>
            <person name="Labutti K."/>
            <person name="Kuo R."/>
            <person name="Ohm R.A."/>
            <person name="Bhattacharya S.S."/>
            <person name="Shirouzu T."/>
            <person name="Yoshinaga Y."/>
            <person name="Martin F.M."/>
            <person name="Grigoriev I.V."/>
            <person name="Hibbett D.S."/>
        </authorList>
    </citation>
    <scope>NUCLEOTIDE SEQUENCE [LARGE SCALE GENOMIC DNA]</scope>
    <source>
        <strain evidence="2 3">HHB14362 ss-1</strain>
    </source>
</reference>
<organism evidence="2 3">
    <name type="scientific">Neolentinus lepideus HHB14362 ss-1</name>
    <dbReference type="NCBI Taxonomy" id="1314782"/>
    <lineage>
        <taxon>Eukaryota</taxon>
        <taxon>Fungi</taxon>
        <taxon>Dikarya</taxon>
        <taxon>Basidiomycota</taxon>
        <taxon>Agaricomycotina</taxon>
        <taxon>Agaricomycetes</taxon>
        <taxon>Gloeophyllales</taxon>
        <taxon>Gloeophyllaceae</taxon>
        <taxon>Neolentinus</taxon>
    </lineage>
</organism>